<dbReference type="SUPFAM" id="SSF53756">
    <property type="entry name" value="UDP-Glycosyltransferase/glycogen phosphorylase"/>
    <property type="match status" value="1"/>
</dbReference>
<comment type="caution">
    <text evidence="4">The sequence shown here is derived from an EMBL/GenBank/DDBJ whole genome shotgun (WGS) entry which is preliminary data.</text>
</comment>
<dbReference type="AlphaFoldDB" id="A0A402BYE5"/>
<keyword evidence="1 4" id="KW-0808">Transferase</keyword>
<organism evidence="4 5">
    <name type="scientific">Rhodococcus wratislaviensis</name>
    <name type="common">Tsukamurella wratislaviensis</name>
    <dbReference type="NCBI Taxonomy" id="44752"/>
    <lineage>
        <taxon>Bacteria</taxon>
        <taxon>Bacillati</taxon>
        <taxon>Actinomycetota</taxon>
        <taxon>Actinomycetes</taxon>
        <taxon>Mycobacteriales</taxon>
        <taxon>Nocardiaceae</taxon>
        <taxon>Rhodococcus</taxon>
    </lineage>
</organism>
<evidence type="ECO:0000256" key="1">
    <source>
        <dbReference type="ARBA" id="ARBA00022679"/>
    </source>
</evidence>
<feature type="domain" description="Glycosyl transferase family 1" evidence="2">
    <location>
        <begin position="193"/>
        <end position="343"/>
    </location>
</feature>
<dbReference type="OrthoDB" id="9792269at2"/>
<reference evidence="4 5" key="1">
    <citation type="submission" date="2018-11" db="EMBL/GenBank/DDBJ databases">
        <title>Microbial catabolism of amino acid.</title>
        <authorList>
            <person name="Hibi M."/>
            <person name="Ogawa J."/>
        </authorList>
    </citation>
    <scope>NUCLEOTIDE SEQUENCE [LARGE SCALE GENOMIC DNA]</scope>
    <source>
        <strain evidence="4 5">C31-06</strain>
    </source>
</reference>
<evidence type="ECO:0000313" key="4">
    <source>
        <dbReference type="EMBL" id="GCE36405.1"/>
    </source>
</evidence>
<dbReference type="Gene3D" id="3.40.50.2000">
    <property type="entry name" value="Glycogen Phosphorylase B"/>
    <property type="match status" value="2"/>
</dbReference>
<dbReference type="PANTHER" id="PTHR12526">
    <property type="entry name" value="GLYCOSYLTRANSFERASE"/>
    <property type="match status" value="1"/>
</dbReference>
<dbReference type="InterPro" id="IPR001296">
    <property type="entry name" value="Glyco_trans_1"/>
</dbReference>
<dbReference type="Proteomes" id="UP000287519">
    <property type="component" value="Unassembled WGS sequence"/>
</dbReference>
<evidence type="ECO:0000259" key="3">
    <source>
        <dbReference type="Pfam" id="PF09314"/>
    </source>
</evidence>
<sequence>MPIGSVAIIGTRGYPSFYGGFETLIRKLAPFLADRGWDVSVYGRPGTTDDCASDRHPQVESITTRGIESKTMSTLTYGASSVLDAARRRPDVALVMNVANGYWLPALKARRIPTVINVDGIEWERAKWGTLAKTVFKSGAQMTARFGDVLVCDSHEIASYWRENFRRDSVFIAYGGDIPSRKLPTVKGLRRQGYALMVARFVPENTVSEFVDAAETLSDLHDIVIVGSSGYGGPLDDKVRALSQRRERVIWMGQIADDSKLFSLWQNAGTYFHGHSVGGTNPALVQAMACGAPTVARNTVYNREVLEDSGVFVAPDPGDIANAIHSVMNSPQLQRSLGIGAQERAQAVYQWDDICAHYENTLRVAMRSKTRGCG</sequence>
<evidence type="ECO:0000259" key="2">
    <source>
        <dbReference type="Pfam" id="PF00534"/>
    </source>
</evidence>
<dbReference type="GO" id="GO:0016757">
    <property type="term" value="F:glycosyltransferase activity"/>
    <property type="evidence" value="ECO:0007669"/>
    <property type="project" value="InterPro"/>
</dbReference>
<evidence type="ECO:0000313" key="5">
    <source>
        <dbReference type="Proteomes" id="UP000287519"/>
    </source>
</evidence>
<keyword evidence="5" id="KW-1185">Reference proteome</keyword>
<name>A0A402BYE5_RHOWR</name>
<feature type="domain" description="DUF1972" evidence="3">
    <location>
        <begin position="5"/>
        <end position="177"/>
    </location>
</feature>
<dbReference type="Pfam" id="PF00534">
    <property type="entry name" value="Glycos_transf_1"/>
    <property type="match status" value="1"/>
</dbReference>
<dbReference type="EMBL" id="BHYM01000002">
    <property type="protein sequence ID" value="GCE36405.1"/>
    <property type="molecule type" value="Genomic_DNA"/>
</dbReference>
<dbReference type="InterPro" id="IPR015393">
    <property type="entry name" value="DUF1972"/>
</dbReference>
<protein>
    <submittedName>
        <fullName evidence="4">Alpha-D-GlcNAc alpha-1,2-L-rhamnosyltransferase</fullName>
    </submittedName>
</protein>
<gene>
    <name evidence="4" type="ORF">Rhow_001771</name>
</gene>
<accession>A0A402BYE5</accession>
<dbReference type="Pfam" id="PF09314">
    <property type="entry name" value="DUF1972"/>
    <property type="match status" value="1"/>
</dbReference>
<dbReference type="RefSeq" id="WP_124389317.1">
    <property type="nucleotide sequence ID" value="NZ_BHYM01000002.1"/>
</dbReference>
<proteinExistence type="predicted"/>